<accession>A0ABV1J3J0</accession>
<proteinExistence type="predicted"/>
<dbReference type="Proteomes" id="UP001481872">
    <property type="component" value="Unassembled WGS sequence"/>
</dbReference>
<protein>
    <submittedName>
        <fullName evidence="1">Uncharacterized protein</fullName>
    </submittedName>
</protein>
<dbReference type="EMBL" id="JBBNPS010000001">
    <property type="protein sequence ID" value="MEQ3352755.1"/>
    <property type="molecule type" value="Genomic_DNA"/>
</dbReference>
<dbReference type="RefSeq" id="WP_349053185.1">
    <property type="nucleotide sequence ID" value="NZ_JBBNPS010000001.1"/>
</dbReference>
<organism evidence="1 2">
    <name type="scientific">Aedoeadaptatus acetigenes</name>
    <dbReference type="NCBI Taxonomy" id="2981723"/>
    <lineage>
        <taxon>Bacteria</taxon>
        <taxon>Bacillati</taxon>
        <taxon>Bacillota</taxon>
        <taxon>Tissierellia</taxon>
        <taxon>Tissierellales</taxon>
        <taxon>Peptoniphilaceae</taxon>
        <taxon>Aedoeadaptatus</taxon>
    </lineage>
</organism>
<reference evidence="1 2" key="1">
    <citation type="submission" date="2024-04" db="EMBL/GenBank/DDBJ databases">
        <title>Human intestinal bacterial collection.</title>
        <authorList>
            <person name="Pauvert C."/>
            <person name="Hitch T.C.A."/>
            <person name="Clavel T."/>
        </authorList>
    </citation>
    <scope>NUCLEOTIDE SEQUENCE [LARGE SCALE GENOMIC DNA]</scope>
    <source>
        <strain evidence="1 2">CLA-SR-H026</strain>
    </source>
</reference>
<name>A0ABV1J3J0_9FIRM</name>
<sequence length="133" mass="16037">MDAETLKEYRYLKREIKSLQKRIDHLNSTLTDRVRASNSEFPYQEIHIQIEGEDPRKSNLELILQERLDACVDKVIEIERFISSIEDSRTRMIFQRRYVDGWSWLKISRSMGSMDESYARKICERALEKRHRI</sequence>
<evidence type="ECO:0000313" key="2">
    <source>
        <dbReference type="Proteomes" id="UP001481872"/>
    </source>
</evidence>
<comment type="caution">
    <text evidence="1">The sequence shown here is derived from an EMBL/GenBank/DDBJ whole genome shotgun (WGS) entry which is preliminary data.</text>
</comment>
<evidence type="ECO:0000313" key="1">
    <source>
        <dbReference type="EMBL" id="MEQ3352755.1"/>
    </source>
</evidence>
<keyword evidence="2" id="KW-1185">Reference proteome</keyword>
<gene>
    <name evidence="1" type="ORF">AAA081_00350</name>
</gene>